<dbReference type="PANTHER" id="PTHR34987">
    <property type="entry name" value="C, PUTATIVE (AFU_ORTHOLOGUE AFUA_3G02880)-RELATED"/>
    <property type="match status" value="1"/>
</dbReference>
<protein>
    <recommendedName>
        <fullName evidence="1">Alpha-L-rhamnosidase six-hairpin glycosidase domain-containing protein</fullName>
    </recommendedName>
</protein>
<reference evidence="2 3" key="1">
    <citation type="submission" date="2018-05" db="EMBL/GenBank/DDBJ databases">
        <title>Whole genome sequencing for identification of molecular markers to develop diagnostic detection tools for the regulated plant pathogen Lachnellula willkommii.</title>
        <authorList>
            <person name="Giroux E."/>
            <person name="Bilodeau G."/>
        </authorList>
    </citation>
    <scope>NUCLEOTIDE SEQUENCE [LARGE SCALE GENOMIC DNA]</scope>
    <source>
        <strain evidence="2 3">CBS 625.97</strain>
    </source>
</reference>
<dbReference type="AlphaFoldDB" id="A0A7D8YVA3"/>
<dbReference type="InterPro" id="IPR035396">
    <property type="entry name" value="Bac_rhamnosid6H"/>
</dbReference>
<dbReference type="InterPro" id="IPR012341">
    <property type="entry name" value="6hp_glycosidase-like_sf"/>
</dbReference>
<feature type="domain" description="Alpha-L-rhamnosidase six-hairpin glycosidase" evidence="1">
    <location>
        <begin position="303"/>
        <end position="500"/>
    </location>
</feature>
<gene>
    <name evidence="2" type="ORF">LCER1_G004003</name>
</gene>
<dbReference type="Proteomes" id="UP000481288">
    <property type="component" value="Unassembled WGS sequence"/>
</dbReference>
<dbReference type="OrthoDB" id="10036721at2759"/>
<evidence type="ECO:0000313" key="3">
    <source>
        <dbReference type="Proteomes" id="UP000481288"/>
    </source>
</evidence>
<dbReference type="EMBL" id="QGMG01000228">
    <property type="protein sequence ID" value="TVY55567.1"/>
    <property type="molecule type" value="Genomic_DNA"/>
</dbReference>
<dbReference type="Gene3D" id="1.50.10.10">
    <property type="match status" value="1"/>
</dbReference>
<dbReference type="PANTHER" id="PTHR34987:SF6">
    <property type="entry name" value="ALPHA-L-RHAMNOSIDASE SIX-HAIRPIN GLYCOSIDASE DOMAIN-CONTAINING PROTEIN"/>
    <property type="match status" value="1"/>
</dbReference>
<dbReference type="GO" id="GO:0003824">
    <property type="term" value="F:catalytic activity"/>
    <property type="evidence" value="ECO:0007669"/>
    <property type="project" value="UniProtKB-ARBA"/>
</dbReference>
<evidence type="ECO:0000259" key="1">
    <source>
        <dbReference type="Pfam" id="PF17389"/>
    </source>
</evidence>
<accession>A0A7D8YVA3</accession>
<dbReference type="SUPFAM" id="SSF48208">
    <property type="entry name" value="Six-hairpin glycosidases"/>
    <property type="match status" value="1"/>
</dbReference>
<name>A0A7D8YVA3_9HELO</name>
<dbReference type="Gene3D" id="2.60.420.10">
    <property type="entry name" value="Maltose phosphorylase, domain 3"/>
    <property type="match status" value="1"/>
</dbReference>
<dbReference type="Gene3D" id="2.60.120.260">
    <property type="entry name" value="Galactose-binding domain-like"/>
    <property type="match status" value="1"/>
</dbReference>
<comment type="caution">
    <text evidence="2">The sequence shown here is derived from an EMBL/GenBank/DDBJ whole genome shotgun (WGS) entry which is preliminary data.</text>
</comment>
<dbReference type="Pfam" id="PF17389">
    <property type="entry name" value="Bac_rhamnosid6H"/>
    <property type="match status" value="1"/>
</dbReference>
<organism evidence="2 3">
    <name type="scientific">Lachnellula cervina</name>
    <dbReference type="NCBI Taxonomy" id="1316786"/>
    <lineage>
        <taxon>Eukaryota</taxon>
        <taxon>Fungi</taxon>
        <taxon>Dikarya</taxon>
        <taxon>Ascomycota</taxon>
        <taxon>Pezizomycotina</taxon>
        <taxon>Leotiomycetes</taxon>
        <taxon>Helotiales</taxon>
        <taxon>Lachnaceae</taxon>
        <taxon>Lachnellula</taxon>
    </lineage>
</organism>
<evidence type="ECO:0000313" key="2">
    <source>
        <dbReference type="EMBL" id="TVY55567.1"/>
    </source>
</evidence>
<dbReference type="InterPro" id="IPR008928">
    <property type="entry name" value="6-hairpin_glycosidase_sf"/>
</dbReference>
<dbReference type="GO" id="GO:0005975">
    <property type="term" value="P:carbohydrate metabolic process"/>
    <property type="evidence" value="ECO:0007669"/>
    <property type="project" value="InterPro"/>
</dbReference>
<sequence>MEYISLRAPFEAALKHGRSLQAQYPLNPPPITKSLFNKATSSYLGLPECIDDCKPPVFAEFYKTIETYATMFLTFVLHTFLATALAQDYSSYIHAPDSRTLHPVGIYQNNGPVVNANSLLGSPEGSAKFTGPSSVTFDYGMNIAGIVSVTVGASSSPDATISLTYTESSLYISNQSCDATAGPQFDQPLVLSVGKGPGTYTVEDWHNRGGFRYLTLTSNAAVEVTSVSTNFTAAPSQNLRDYKGYFHSNDEKLNRIWYAGAYTNQLATINPNYGASTLRSWPGKTPAKRDTDTIFWYSNITIANGSTVLTDGAKRDREIWPGDMTVSIPAVFVSTNDMVSIENGINALLDLQHSDGMFPYAGFPFNTFNDVSFTYHLHTLVAIAYYFHYTGDLQYVKNAWDHYTRGVAWSLGSIDSSGLMFVTSDKDWLRGGMNGHNIEANSILYYVLNQGINLANLVGDTASASQWGPIASKVKDAANSLLWDANANLYKDNENSDVYPQDGNVWSIKANITTSPTQNTAISSALKARWGPYGAPAPETGSPATISPFIGSLELEAHFLSAAPQNALDLMRRQWADFMLDDPRMTNSTFIEGYSETGALHYPLYSSDAIISHSHGWSTGPTYALSFYVAGLQLVSESGKTWRVAPQLGDLSEVDAGFVTGLGAFGIEIRKDGQGKVTQLRFRTPPGTTGSISLPGVTGTLVSGWKKGKRGVDKVVRAEGGMDGEATGIPGGDWTLLIDE</sequence>
<keyword evidence="3" id="KW-1185">Reference proteome</keyword>
<proteinExistence type="predicted"/>